<gene>
    <name evidence="2" type="ORF">IAG44_01500</name>
</gene>
<dbReference type="AlphaFoldDB" id="A0A7H0I657"/>
<dbReference type="Pfam" id="PF12724">
    <property type="entry name" value="Flavodoxin_5"/>
    <property type="match status" value="1"/>
</dbReference>
<dbReference type="SUPFAM" id="SSF52218">
    <property type="entry name" value="Flavoproteins"/>
    <property type="match status" value="1"/>
</dbReference>
<evidence type="ECO:0000313" key="3">
    <source>
        <dbReference type="Proteomes" id="UP000516052"/>
    </source>
</evidence>
<dbReference type="KEGG" id="sroi:IAG44_01500"/>
<proteinExistence type="predicted"/>
<reference evidence="2 3" key="1">
    <citation type="submission" date="2020-08" db="EMBL/GenBank/DDBJ databases">
        <title>A novel species.</title>
        <authorList>
            <person name="Gao J."/>
        </authorList>
    </citation>
    <scope>NUCLEOTIDE SEQUENCE [LARGE SCALE GENOMIC DNA]</scope>
    <source>
        <strain evidence="2 3">CRXT-G-22</strain>
    </source>
</reference>
<name>A0A7H0I657_9ACTN</name>
<dbReference type="InterPro" id="IPR029039">
    <property type="entry name" value="Flavoprotein-like_sf"/>
</dbReference>
<feature type="domain" description="Flavodoxin" evidence="1">
    <location>
        <begin position="4"/>
        <end position="88"/>
    </location>
</feature>
<evidence type="ECO:0000313" key="2">
    <source>
        <dbReference type="EMBL" id="QNP68273.1"/>
    </source>
</evidence>
<evidence type="ECO:0000259" key="1">
    <source>
        <dbReference type="Pfam" id="PF12724"/>
    </source>
</evidence>
<dbReference type="InterPro" id="IPR026816">
    <property type="entry name" value="Flavodoxin_dom"/>
</dbReference>
<dbReference type="Gene3D" id="3.40.50.360">
    <property type="match status" value="1"/>
</dbReference>
<dbReference type="EMBL" id="CP060828">
    <property type="protein sequence ID" value="QNP68273.1"/>
    <property type="molecule type" value="Genomic_DNA"/>
</dbReference>
<protein>
    <submittedName>
        <fullName evidence="2">Flavodoxin</fullName>
    </submittedName>
</protein>
<accession>A0A7H0I657</accession>
<dbReference type="Proteomes" id="UP000516052">
    <property type="component" value="Chromosome"/>
</dbReference>
<keyword evidence="3" id="KW-1185">Reference proteome</keyword>
<dbReference type="RefSeq" id="WP_187745315.1">
    <property type="nucleotide sequence ID" value="NZ_CP060828.1"/>
</dbReference>
<organism evidence="2 3">
    <name type="scientific">Streptomyces roseirectus</name>
    <dbReference type="NCBI Taxonomy" id="2768066"/>
    <lineage>
        <taxon>Bacteria</taxon>
        <taxon>Bacillati</taxon>
        <taxon>Actinomycetota</taxon>
        <taxon>Actinomycetes</taxon>
        <taxon>Kitasatosporales</taxon>
        <taxon>Streptomycetaceae</taxon>
        <taxon>Streptomyces</taxon>
    </lineage>
</organism>
<sequence>MDVLVGYATAHGSTREIAERIASGIRSAGLSSEARPLETVDDADAYRAFVLGSAVHNQAWLVPARDFTFDNLDLLTARPVWLFSVGMPDALRGPWRGLGPKETPMILAALPGDLSCAEHRLFTGVVARTQFPRTGRLLFRLMGGRFRDYRDWAAVDAWASEIARELVRGPARG</sequence>